<name>A0A8J1T711_OWEFU</name>
<dbReference type="InterPro" id="IPR023795">
    <property type="entry name" value="Serpin_CS"/>
</dbReference>
<sequence length="670" mass="75389">MMLVAVTLGVMSLFMGTMATGQKGKCEKDCDASIVNAFNQFGIDLHMDMIKDDPNANLLFSPYSIATCFMMVLLGTAGHTSDSIAKIFHVDGMTGTVHSMRKCLDDSINGKTSVKLNTVNRIYPDLTLHLLSSFVTDILKYFGTAARIEKLNFKDTEKSRKYINDWIATVTNNKLKDVIQPDNIDAMTVIVLVNAIYFKGAWKYKFDKALTEKADFHVSADEVVQVCMMTRPPTFFKYTSSPSSILDAQLVELPYVGDCVSMVIILPNNGSTTIEELEAKLDSKTLESELKYLVPDRNITVYLPKFKLKERYILNNNLKRMGMDHVFSGADLSNMGTNSRLSIDEVIHEAFIEVNEEGTEAAAVTVIAGGRSGPPPPNIVRCDHPFIFFIRDLKTDAILFWGKYVMPEASDETYNTTDCGETNDFDKTTEKPTVTTDKKCKGKKCESQETTMLPMETTVMPKGSNKNKTVKDCTEKCENKKEQCKQDCQGMEGNKLKNCERKCSKDCKRNCCVKKCDGKEECKKECEKASVANKSVETDVTDCTEKCGDKKEQCKQDCQDIDENKLEKCERKCSKNCKSCCMKKCDGQEKCEKECEEASVEIIDCTEKCEHKKDKCKQDCQDMDENKMKNCRRKCGPKDCKRNCCIKKCNGKEKCKKECEKATVDGPDAR</sequence>
<dbReference type="InterPro" id="IPR000215">
    <property type="entry name" value="Serpin_fam"/>
</dbReference>
<dbReference type="InterPro" id="IPR023796">
    <property type="entry name" value="Serpin_dom"/>
</dbReference>
<reference evidence="3" key="1">
    <citation type="submission" date="2022-03" db="EMBL/GenBank/DDBJ databases">
        <authorList>
            <person name="Martin C."/>
        </authorList>
    </citation>
    <scope>NUCLEOTIDE SEQUENCE</scope>
</reference>
<keyword evidence="4" id="KW-1185">Reference proteome</keyword>
<dbReference type="PANTHER" id="PTHR11461:SF211">
    <property type="entry name" value="GH10112P-RELATED"/>
    <property type="match status" value="1"/>
</dbReference>
<gene>
    <name evidence="3" type="ORF">OFUS_LOCUS10211</name>
</gene>
<evidence type="ECO:0000256" key="1">
    <source>
        <dbReference type="ARBA" id="ARBA00009500"/>
    </source>
</evidence>
<organism evidence="3 4">
    <name type="scientific">Owenia fusiformis</name>
    <name type="common">Polychaete worm</name>
    <dbReference type="NCBI Taxonomy" id="6347"/>
    <lineage>
        <taxon>Eukaryota</taxon>
        <taxon>Metazoa</taxon>
        <taxon>Spiralia</taxon>
        <taxon>Lophotrochozoa</taxon>
        <taxon>Annelida</taxon>
        <taxon>Polychaeta</taxon>
        <taxon>Sedentaria</taxon>
        <taxon>Canalipalpata</taxon>
        <taxon>Sabellida</taxon>
        <taxon>Oweniida</taxon>
        <taxon>Oweniidae</taxon>
        <taxon>Owenia</taxon>
    </lineage>
</organism>
<dbReference type="PANTHER" id="PTHR11461">
    <property type="entry name" value="SERINE PROTEASE INHIBITOR, SERPIN"/>
    <property type="match status" value="1"/>
</dbReference>
<dbReference type="OrthoDB" id="671595at2759"/>
<dbReference type="CDD" id="cd00172">
    <property type="entry name" value="serpin"/>
    <property type="match status" value="1"/>
</dbReference>
<evidence type="ECO:0000313" key="4">
    <source>
        <dbReference type="Proteomes" id="UP000749559"/>
    </source>
</evidence>
<dbReference type="Gene3D" id="2.30.39.10">
    <property type="entry name" value="Alpha-1-antitrypsin, domain 1"/>
    <property type="match status" value="1"/>
</dbReference>
<dbReference type="SMART" id="SM00093">
    <property type="entry name" value="SERPIN"/>
    <property type="match status" value="1"/>
</dbReference>
<comment type="similarity">
    <text evidence="1 2">Belongs to the serpin family.</text>
</comment>
<evidence type="ECO:0000313" key="3">
    <source>
        <dbReference type="EMBL" id="CAH1783943.1"/>
    </source>
</evidence>
<dbReference type="GO" id="GO:0004867">
    <property type="term" value="F:serine-type endopeptidase inhibitor activity"/>
    <property type="evidence" value="ECO:0007669"/>
    <property type="project" value="InterPro"/>
</dbReference>
<dbReference type="GO" id="GO:0005615">
    <property type="term" value="C:extracellular space"/>
    <property type="evidence" value="ECO:0007669"/>
    <property type="project" value="InterPro"/>
</dbReference>
<dbReference type="SUPFAM" id="SSF56574">
    <property type="entry name" value="Serpins"/>
    <property type="match status" value="1"/>
</dbReference>
<dbReference type="Proteomes" id="UP000749559">
    <property type="component" value="Unassembled WGS sequence"/>
</dbReference>
<proteinExistence type="inferred from homology"/>
<dbReference type="EMBL" id="CAIIXF020000005">
    <property type="protein sequence ID" value="CAH1783943.1"/>
    <property type="molecule type" value="Genomic_DNA"/>
</dbReference>
<dbReference type="Gene3D" id="3.30.497.10">
    <property type="entry name" value="Antithrombin, subunit I, domain 2"/>
    <property type="match status" value="1"/>
</dbReference>
<dbReference type="InterPro" id="IPR042185">
    <property type="entry name" value="Serpin_sf_2"/>
</dbReference>
<dbReference type="PROSITE" id="PS00284">
    <property type="entry name" value="SERPIN"/>
    <property type="match status" value="1"/>
</dbReference>
<accession>A0A8J1T711</accession>
<evidence type="ECO:0000256" key="2">
    <source>
        <dbReference type="RuleBase" id="RU000411"/>
    </source>
</evidence>
<comment type="caution">
    <text evidence="3">The sequence shown here is derived from an EMBL/GenBank/DDBJ whole genome shotgun (WGS) entry which is preliminary data.</text>
</comment>
<protein>
    <submittedName>
        <fullName evidence="3">Uncharacterized protein</fullName>
    </submittedName>
</protein>
<dbReference type="Pfam" id="PF00079">
    <property type="entry name" value="Serpin"/>
    <property type="match status" value="1"/>
</dbReference>
<dbReference type="InterPro" id="IPR036186">
    <property type="entry name" value="Serpin_sf"/>
</dbReference>
<dbReference type="InterPro" id="IPR042178">
    <property type="entry name" value="Serpin_sf_1"/>
</dbReference>
<dbReference type="AlphaFoldDB" id="A0A8J1T711"/>